<organism evidence="9 10">
    <name type="scientific">Saccharopolyspora montiporae</name>
    <dbReference type="NCBI Taxonomy" id="2781240"/>
    <lineage>
        <taxon>Bacteria</taxon>
        <taxon>Bacillati</taxon>
        <taxon>Actinomycetota</taxon>
        <taxon>Actinomycetes</taxon>
        <taxon>Pseudonocardiales</taxon>
        <taxon>Pseudonocardiaceae</taxon>
        <taxon>Saccharopolyspora</taxon>
    </lineage>
</organism>
<dbReference type="SUPFAM" id="SSF54373">
    <property type="entry name" value="FAD-linked reductases, C-terminal domain"/>
    <property type="match status" value="1"/>
</dbReference>
<keyword evidence="3 6" id="KW-0285">Flavoprotein</keyword>
<feature type="binding site" evidence="5">
    <location>
        <position position="217"/>
    </location>
    <ligand>
        <name>FAD</name>
        <dbReference type="ChEBI" id="CHEBI:57692"/>
    </ligand>
</feature>
<dbReference type="PROSITE" id="PS00623">
    <property type="entry name" value="GMC_OXRED_1"/>
    <property type="match status" value="1"/>
</dbReference>
<dbReference type="AlphaFoldDB" id="A0A929B8U4"/>
<evidence type="ECO:0000256" key="2">
    <source>
        <dbReference type="ARBA" id="ARBA00010790"/>
    </source>
</evidence>
<dbReference type="Gene3D" id="3.30.560.10">
    <property type="entry name" value="Glucose Oxidase, domain 3"/>
    <property type="match status" value="1"/>
</dbReference>
<comment type="caution">
    <text evidence="9">The sequence shown here is derived from an EMBL/GenBank/DDBJ whole genome shotgun (WGS) entry which is preliminary data.</text>
</comment>
<dbReference type="Pfam" id="PF00732">
    <property type="entry name" value="GMC_oxred_N"/>
    <property type="match status" value="1"/>
</dbReference>
<dbReference type="GO" id="GO:0050660">
    <property type="term" value="F:flavin adenine dinucleotide binding"/>
    <property type="evidence" value="ECO:0007669"/>
    <property type="project" value="InterPro"/>
</dbReference>
<dbReference type="InterPro" id="IPR036188">
    <property type="entry name" value="FAD/NAD-bd_sf"/>
</dbReference>
<evidence type="ECO:0000256" key="4">
    <source>
        <dbReference type="ARBA" id="ARBA00022827"/>
    </source>
</evidence>
<evidence type="ECO:0000313" key="9">
    <source>
        <dbReference type="EMBL" id="MBE9375364.1"/>
    </source>
</evidence>
<proteinExistence type="inferred from homology"/>
<accession>A0A929B8U4</accession>
<dbReference type="InterPro" id="IPR000172">
    <property type="entry name" value="GMC_OxRdtase_N"/>
</dbReference>
<name>A0A929B8U4_9PSEU</name>
<dbReference type="Gene3D" id="3.50.50.60">
    <property type="entry name" value="FAD/NAD(P)-binding domain"/>
    <property type="match status" value="1"/>
</dbReference>
<comment type="cofactor">
    <cofactor evidence="1 5">
        <name>FAD</name>
        <dbReference type="ChEBI" id="CHEBI:57692"/>
    </cofactor>
</comment>
<evidence type="ECO:0000256" key="5">
    <source>
        <dbReference type="PIRSR" id="PIRSR000137-2"/>
    </source>
</evidence>
<comment type="similarity">
    <text evidence="2 6">Belongs to the GMC oxidoreductase family.</text>
</comment>
<feature type="domain" description="Glucose-methanol-choline oxidoreductase N-terminal" evidence="7">
    <location>
        <begin position="80"/>
        <end position="103"/>
    </location>
</feature>
<feature type="binding site" evidence="5">
    <location>
        <begin position="90"/>
        <end position="93"/>
    </location>
    <ligand>
        <name>FAD</name>
        <dbReference type="ChEBI" id="CHEBI:57692"/>
    </ligand>
</feature>
<keyword evidence="10" id="KW-1185">Reference proteome</keyword>
<dbReference type="Pfam" id="PF05199">
    <property type="entry name" value="GMC_oxred_C"/>
    <property type="match status" value="1"/>
</dbReference>
<evidence type="ECO:0000256" key="3">
    <source>
        <dbReference type="ARBA" id="ARBA00022630"/>
    </source>
</evidence>
<dbReference type="PROSITE" id="PS00624">
    <property type="entry name" value="GMC_OXRED_2"/>
    <property type="match status" value="1"/>
</dbReference>
<dbReference type="InterPro" id="IPR012132">
    <property type="entry name" value="GMC_OxRdtase"/>
</dbReference>
<dbReference type="SUPFAM" id="SSF51905">
    <property type="entry name" value="FAD/NAD(P)-binding domain"/>
    <property type="match status" value="1"/>
</dbReference>
<dbReference type="PIRSF" id="PIRSF000137">
    <property type="entry name" value="Alcohol_oxidase"/>
    <property type="match status" value="1"/>
</dbReference>
<dbReference type="InterPro" id="IPR007867">
    <property type="entry name" value="GMC_OxRtase_C"/>
</dbReference>
<feature type="domain" description="Glucose-methanol-choline oxidoreductase N-terminal" evidence="8">
    <location>
        <begin position="252"/>
        <end position="266"/>
    </location>
</feature>
<dbReference type="EMBL" id="JADEYC010000019">
    <property type="protein sequence ID" value="MBE9375364.1"/>
    <property type="molecule type" value="Genomic_DNA"/>
</dbReference>
<gene>
    <name evidence="9" type="ORF">IQ251_13000</name>
</gene>
<protein>
    <submittedName>
        <fullName evidence="9">GMC family oxidoreductase N-terminal domain-containing protein</fullName>
    </submittedName>
</protein>
<reference evidence="9" key="1">
    <citation type="submission" date="2020-10" db="EMBL/GenBank/DDBJ databases">
        <title>Diversity and distribution of actinomycetes associated with coral in the coast of Hainan.</title>
        <authorList>
            <person name="Li F."/>
        </authorList>
    </citation>
    <scope>NUCLEOTIDE SEQUENCE</scope>
    <source>
        <strain evidence="9">HNM0983</strain>
    </source>
</reference>
<evidence type="ECO:0000256" key="6">
    <source>
        <dbReference type="RuleBase" id="RU003968"/>
    </source>
</evidence>
<sequence length="533" mass="56641">MTRFDYIIVGAGTAGCVLANRLSRDAGTTVLLIEAGDHDTNPLITVPRGFSELLGDTTTAWHHPTRPFGPARQVEQWVRGKTLGGSSAVNGMVYNRGHRADYDALAGLGNPGWGWDEMLPVFTAIEDHELGASELRGAGGPLHISSAAGDDPLLEDVLAAGAGLGWRRTRDPNEADEERIGYAMATIRDGRRVSAAHAFLHPVADRPNLTVAVRTAVDEVVLDDGRAVGVRGRQDDRDVEYRATREVILSAGTLATPKLLQLSGIGDPEVLADAGVGVAVPSPRVGAGMREHRVFTAQFRLTEDLGYNRLLSTPEGQQQAMAEYQATGGGPMAAPSFDVIGFVKTRPELDRPDAQLHIAPFSMLPPEPGAAIEVERDPGVLCIAYPLRPDSRGTARITSADPDAPLDIDPGYLTTEHDRTTSADAFRIIRRLFGTEPLAARIERETAPGPQARTDEQIVEAGLLGGSAGYHAIGTAAMGPADADVVDSRLRVRGVAGLRVVDASVLPIMPSGNTNGPITALAWRAADMIRDDA</sequence>
<dbReference type="RefSeq" id="WP_193928790.1">
    <property type="nucleotide sequence ID" value="NZ_JADEYC010000019.1"/>
</dbReference>
<evidence type="ECO:0000259" key="8">
    <source>
        <dbReference type="PROSITE" id="PS00624"/>
    </source>
</evidence>
<evidence type="ECO:0000256" key="1">
    <source>
        <dbReference type="ARBA" id="ARBA00001974"/>
    </source>
</evidence>
<dbReference type="PANTHER" id="PTHR11552">
    <property type="entry name" value="GLUCOSE-METHANOL-CHOLINE GMC OXIDOREDUCTASE"/>
    <property type="match status" value="1"/>
</dbReference>
<dbReference type="PROSITE" id="PS51257">
    <property type="entry name" value="PROKAR_LIPOPROTEIN"/>
    <property type="match status" value="1"/>
</dbReference>
<evidence type="ECO:0000259" key="7">
    <source>
        <dbReference type="PROSITE" id="PS00623"/>
    </source>
</evidence>
<dbReference type="Proteomes" id="UP000598360">
    <property type="component" value="Unassembled WGS sequence"/>
</dbReference>
<dbReference type="PANTHER" id="PTHR11552:SF147">
    <property type="entry name" value="CHOLINE DEHYDROGENASE, MITOCHONDRIAL"/>
    <property type="match status" value="1"/>
</dbReference>
<evidence type="ECO:0000313" key="10">
    <source>
        <dbReference type="Proteomes" id="UP000598360"/>
    </source>
</evidence>
<keyword evidence="4 5" id="KW-0274">FAD</keyword>
<dbReference type="GO" id="GO:0016614">
    <property type="term" value="F:oxidoreductase activity, acting on CH-OH group of donors"/>
    <property type="evidence" value="ECO:0007669"/>
    <property type="project" value="InterPro"/>
</dbReference>